<proteinExistence type="predicted"/>
<protein>
    <submittedName>
        <fullName evidence="1">Uncharacterized protein</fullName>
    </submittedName>
</protein>
<sequence length="97" mass="11867">MDLSEYRLKDTEEILTLFRQDEDGFYNFYKEVSKLLNILKTDESLYIPDVCEEDSYMYFVKCVDFYIREETKFLKETEARIEFSIDYSRVTRRCVHP</sequence>
<dbReference type="AlphaFoldDB" id="A0A5J4RZG2"/>
<evidence type="ECO:0000313" key="1">
    <source>
        <dbReference type="EMBL" id="KAA6338510.1"/>
    </source>
</evidence>
<gene>
    <name evidence="1" type="ORF">EZS27_013485</name>
</gene>
<accession>A0A5J4RZG2</accession>
<dbReference type="EMBL" id="SNRY01000610">
    <property type="protein sequence ID" value="KAA6338510.1"/>
    <property type="molecule type" value="Genomic_DNA"/>
</dbReference>
<name>A0A5J4RZG2_9ZZZZ</name>
<reference evidence="1" key="1">
    <citation type="submission" date="2019-03" db="EMBL/GenBank/DDBJ databases">
        <title>Single cell metagenomics reveals metabolic interactions within the superorganism composed of flagellate Streblomastix strix and complex community of Bacteroidetes bacteria on its surface.</title>
        <authorList>
            <person name="Treitli S.C."/>
            <person name="Kolisko M."/>
            <person name="Husnik F."/>
            <person name="Keeling P."/>
            <person name="Hampl V."/>
        </authorList>
    </citation>
    <scope>NUCLEOTIDE SEQUENCE</scope>
    <source>
        <strain evidence="1">STM</strain>
    </source>
</reference>
<organism evidence="1">
    <name type="scientific">termite gut metagenome</name>
    <dbReference type="NCBI Taxonomy" id="433724"/>
    <lineage>
        <taxon>unclassified sequences</taxon>
        <taxon>metagenomes</taxon>
        <taxon>organismal metagenomes</taxon>
    </lineage>
</organism>
<comment type="caution">
    <text evidence="1">The sequence shown here is derived from an EMBL/GenBank/DDBJ whole genome shotgun (WGS) entry which is preliminary data.</text>
</comment>